<evidence type="ECO:0000313" key="3">
    <source>
        <dbReference type="Proteomes" id="UP000226031"/>
    </source>
</evidence>
<dbReference type="PANTHER" id="PTHR21310">
    <property type="entry name" value="AMINOGLYCOSIDE PHOSPHOTRANSFERASE-RELATED-RELATED"/>
    <property type="match status" value="1"/>
</dbReference>
<dbReference type="EMBL" id="PDND01000004">
    <property type="protein sequence ID" value="PGH36729.1"/>
    <property type="molecule type" value="Genomic_DNA"/>
</dbReference>
<dbReference type="VEuPathDB" id="FungiDB:EMCG_00172"/>
<dbReference type="Proteomes" id="UP000226031">
    <property type="component" value="Unassembled WGS sequence"/>
</dbReference>
<dbReference type="InterPro" id="IPR002575">
    <property type="entry name" value="Aminoglycoside_PTrfase"/>
</dbReference>
<dbReference type="InterPro" id="IPR051678">
    <property type="entry name" value="AGP_Transferase"/>
</dbReference>
<organism evidence="2 3">
    <name type="scientific">[Emmonsia] crescens</name>
    <dbReference type="NCBI Taxonomy" id="73230"/>
    <lineage>
        <taxon>Eukaryota</taxon>
        <taxon>Fungi</taxon>
        <taxon>Dikarya</taxon>
        <taxon>Ascomycota</taxon>
        <taxon>Pezizomycotina</taxon>
        <taxon>Eurotiomycetes</taxon>
        <taxon>Eurotiomycetidae</taxon>
        <taxon>Onygenales</taxon>
        <taxon>Ajellomycetaceae</taxon>
        <taxon>Emergomyces</taxon>
    </lineage>
</organism>
<dbReference type="InterPro" id="IPR011009">
    <property type="entry name" value="Kinase-like_dom_sf"/>
</dbReference>
<comment type="caution">
    <text evidence="2">The sequence shown here is derived from an EMBL/GenBank/DDBJ whole genome shotgun (WGS) entry which is preliminary data.</text>
</comment>
<reference evidence="2 3" key="1">
    <citation type="submission" date="2017-10" db="EMBL/GenBank/DDBJ databases">
        <title>Comparative genomics in systemic dimorphic fungi from Ajellomycetaceae.</title>
        <authorList>
            <person name="Munoz J.F."/>
            <person name="Mcewen J.G."/>
            <person name="Clay O.K."/>
            <person name="Cuomo C.A."/>
        </authorList>
    </citation>
    <scope>NUCLEOTIDE SEQUENCE [LARGE SCALE GENOMIC DNA]</scope>
    <source>
        <strain evidence="2 3">UAMH4076</strain>
    </source>
</reference>
<evidence type="ECO:0000313" key="2">
    <source>
        <dbReference type="EMBL" id="PGH36729.1"/>
    </source>
</evidence>
<evidence type="ECO:0000259" key="1">
    <source>
        <dbReference type="Pfam" id="PF01636"/>
    </source>
</evidence>
<dbReference type="Pfam" id="PF01636">
    <property type="entry name" value="APH"/>
    <property type="match status" value="1"/>
</dbReference>
<gene>
    <name evidence="2" type="ORF">GX50_00389</name>
</gene>
<dbReference type="AlphaFoldDB" id="A0A2B7ZU58"/>
<dbReference type="PANTHER" id="PTHR21310:SF54">
    <property type="entry name" value="AMINOGLYCOSIDE PHOSPHOTRANSFERASE DOMAIN-CONTAINING PROTEIN"/>
    <property type="match status" value="1"/>
</dbReference>
<accession>A0A2B7ZU58</accession>
<proteinExistence type="predicted"/>
<protein>
    <recommendedName>
        <fullName evidence="1">Aminoglycoside phosphotransferase domain-containing protein</fullName>
    </recommendedName>
</protein>
<name>A0A2B7ZU58_9EURO</name>
<feature type="domain" description="Aminoglycoside phosphotransferase" evidence="1">
    <location>
        <begin position="39"/>
        <end position="110"/>
    </location>
</feature>
<keyword evidence="3" id="KW-1185">Reference proteome</keyword>
<dbReference type="STRING" id="73230.A0A2B7ZU58"/>
<dbReference type="SUPFAM" id="SSF56112">
    <property type="entry name" value="Protein kinase-like (PK-like)"/>
    <property type="match status" value="1"/>
</dbReference>
<sequence>MPLAGPFKTIKEFHDWFSTWPQLRVLGSLKYPDPYREFLPDDGTIKFTHGDLHRENIMISSTSPPRVLAVIDWTHAGWYPDYWEYCKAMYTSDYAGEWRNIWIPKFLDQYAAVDAVFGIYVMAIGAV</sequence>
<dbReference type="Gene3D" id="3.90.1200.10">
    <property type="match status" value="1"/>
</dbReference>